<gene>
    <name evidence="2" type="ORF">BYL167_LOCUS54404</name>
    <name evidence="4" type="ORF">GIL414_LOCUS69229</name>
    <name evidence="3" type="ORF">SMN809_LOCUS58065</name>
</gene>
<dbReference type="Proteomes" id="UP000681967">
    <property type="component" value="Unassembled WGS sequence"/>
</dbReference>
<dbReference type="GO" id="GO:0006457">
    <property type="term" value="P:protein folding"/>
    <property type="evidence" value="ECO:0007669"/>
    <property type="project" value="TreeGrafter"/>
</dbReference>
<dbReference type="SUPFAM" id="SSF52833">
    <property type="entry name" value="Thioredoxin-like"/>
    <property type="match status" value="1"/>
</dbReference>
<organism evidence="4 5">
    <name type="scientific">Rotaria magnacalcarata</name>
    <dbReference type="NCBI Taxonomy" id="392030"/>
    <lineage>
        <taxon>Eukaryota</taxon>
        <taxon>Metazoa</taxon>
        <taxon>Spiralia</taxon>
        <taxon>Gnathifera</taxon>
        <taxon>Rotifera</taxon>
        <taxon>Eurotatoria</taxon>
        <taxon>Bdelloidea</taxon>
        <taxon>Philodinida</taxon>
        <taxon>Philodinidae</taxon>
        <taxon>Rotaria</taxon>
    </lineage>
</organism>
<dbReference type="EMBL" id="CAJOBJ010329699">
    <property type="protein sequence ID" value="CAF5180782.1"/>
    <property type="molecule type" value="Genomic_DNA"/>
</dbReference>
<sequence length="61" mass="6620">DIVVGAVDATAEPDLAAKFSVQGFPTFKYFENGQLSSDYSGERTEKDFSAFLIGPTDKVEL</sequence>
<protein>
    <recommendedName>
        <fullName evidence="1">Thioredoxin domain-containing protein</fullName>
    </recommendedName>
</protein>
<proteinExistence type="predicted"/>
<dbReference type="Proteomes" id="UP000681720">
    <property type="component" value="Unassembled WGS sequence"/>
</dbReference>
<dbReference type="Pfam" id="PF00085">
    <property type="entry name" value="Thioredoxin"/>
    <property type="match status" value="1"/>
</dbReference>
<accession>A0A8S3HEJ1</accession>
<dbReference type="GO" id="GO:0003756">
    <property type="term" value="F:protein disulfide isomerase activity"/>
    <property type="evidence" value="ECO:0007669"/>
    <property type="project" value="TreeGrafter"/>
</dbReference>
<feature type="domain" description="Thioredoxin" evidence="1">
    <location>
        <begin position="2"/>
        <end position="52"/>
    </location>
</feature>
<dbReference type="InterPro" id="IPR051063">
    <property type="entry name" value="PDI"/>
</dbReference>
<name>A0A8S3HEJ1_9BILA</name>
<dbReference type="GO" id="GO:0005783">
    <property type="term" value="C:endoplasmic reticulum"/>
    <property type="evidence" value="ECO:0007669"/>
    <property type="project" value="TreeGrafter"/>
</dbReference>
<evidence type="ECO:0000259" key="1">
    <source>
        <dbReference type="Pfam" id="PF00085"/>
    </source>
</evidence>
<feature type="non-terminal residue" evidence="4">
    <location>
        <position position="1"/>
    </location>
</feature>
<dbReference type="EMBL" id="CAJOBH010191302">
    <property type="protein sequence ID" value="CAF4964859.1"/>
    <property type="molecule type" value="Genomic_DNA"/>
</dbReference>
<reference evidence="4" key="1">
    <citation type="submission" date="2021-02" db="EMBL/GenBank/DDBJ databases">
        <authorList>
            <person name="Nowell W R."/>
        </authorList>
    </citation>
    <scope>NUCLEOTIDE SEQUENCE</scope>
</reference>
<dbReference type="Proteomes" id="UP000676336">
    <property type="component" value="Unassembled WGS sequence"/>
</dbReference>
<evidence type="ECO:0000313" key="4">
    <source>
        <dbReference type="EMBL" id="CAF5180782.1"/>
    </source>
</evidence>
<comment type="caution">
    <text evidence="4">The sequence shown here is derived from an EMBL/GenBank/DDBJ whole genome shotgun (WGS) entry which is preliminary data.</text>
</comment>
<dbReference type="EMBL" id="CAJOBI010216151">
    <property type="protein sequence ID" value="CAF5030027.1"/>
    <property type="molecule type" value="Genomic_DNA"/>
</dbReference>
<dbReference type="CDD" id="cd02961">
    <property type="entry name" value="PDI_a_family"/>
    <property type="match status" value="1"/>
</dbReference>
<evidence type="ECO:0000313" key="3">
    <source>
        <dbReference type="EMBL" id="CAF5030027.1"/>
    </source>
</evidence>
<evidence type="ECO:0000313" key="2">
    <source>
        <dbReference type="EMBL" id="CAF4964859.1"/>
    </source>
</evidence>
<dbReference type="PANTHER" id="PTHR45672:SF2">
    <property type="entry name" value="PROTEIN DISULFIDE-ISOMERASE A5"/>
    <property type="match status" value="1"/>
</dbReference>
<dbReference type="Gene3D" id="3.40.30.10">
    <property type="entry name" value="Glutaredoxin"/>
    <property type="match status" value="1"/>
</dbReference>
<dbReference type="InterPro" id="IPR036249">
    <property type="entry name" value="Thioredoxin-like_sf"/>
</dbReference>
<evidence type="ECO:0000313" key="5">
    <source>
        <dbReference type="Proteomes" id="UP000681720"/>
    </source>
</evidence>
<dbReference type="AlphaFoldDB" id="A0A8S3HEJ1"/>
<dbReference type="InterPro" id="IPR013766">
    <property type="entry name" value="Thioredoxin_domain"/>
</dbReference>
<dbReference type="PANTHER" id="PTHR45672">
    <property type="entry name" value="PROTEIN DISULFIDE-ISOMERASE C17H9.14C-RELATED"/>
    <property type="match status" value="1"/>
</dbReference>